<dbReference type="RefSeq" id="WP_006590444.1">
    <property type="nucleotide sequence ID" value="NZ_JH725079.1"/>
</dbReference>
<reference evidence="1 2" key="1">
    <citation type="submission" date="2012-03" db="EMBL/GenBank/DDBJ databases">
        <title>The Genome Sequence of Bartonella birtlesii LL-WM9.</title>
        <authorList>
            <consortium name="The Broad Institute Genome Sequencing Platform"/>
            <consortium name="The Broad Institute Genome Sequencing Center for Infectious Disease"/>
            <person name="Feldgarden M."/>
            <person name="Kirby J."/>
            <person name="Kosoy M."/>
            <person name="Birtles R."/>
            <person name="Probert W.S."/>
            <person name="Chiaraviglio L."/>
            <person name="Young S.K."/>
            <person name="Zeng Q."/>
            <person name="Gargeya S."/>
            <person name="Fitzgerald M."/>
            <person name="Haas B."/>
            <person name="Abouelleil A."/>
            <person name="Alvarado L."/>
            <person name="Arachchi H.M."/>
            <person name="Berlin A."/>
            <person name="Chapman S.B."/>
            <person name="Gearin G."/>
            <person name="Goldberg J."/>
            <person name="Griggs A."/>
            <person name="Gujja S."/>
            <person name="Hansen M."/>
            <person name="Heiman D."/>
            <person name="Howarth C."/>
            <person name="Larimer J."/>
            <person name="Lui A."/>
            <person name="MacDonald P.J.P."/>
            <person name="McCowen C."/>
            <person name="Montmayeur A."/>
            <person name="Murphy C."/>
            <person name="Neiman D."/>
            <person name="Pearson M."/>
            <person name="Priest M."/>
            <person name="Roberts A."/>
            <person name="Saif S."/>
            <person name="Shea T."/>
            <person name="Sisk P."/>
            <person name="Stolte C."/>
            <person name="Sykes S."/>
            <person name="Wortman J."/>
            <person name="Nusbaum C."/>
            <person name="Birren B."/>
        </authorList>
    </citation>
    <scope>NUCLEOTIDE SEQUENCE [LARGE SCALE GENOMIC DNA]</scope>
    <source>
        <strain evidence="1 2">LL-WM9</strain>
    </source>
</reference>
<proteinExistence type="predicted"/>
<sequence length="128" mass="14924">MINCLIFWIFPDKIAELRGSNCFIDSFKTAGQEREEAIYNISLAISSLKKLQSFYKNFYEQKIDKFICKCKRLKVEVLSLSKEAITRVWQGIKAYFYHLIKLCGKEVTKGGTMNVEKDIARARIDLRI</sequence>
<dbReference type="EMBL" id="AIMC01000045">
    <property type="protein sequence ID" value="EJF74255.1"/>
    <property type="molecule type" value="Genomic_DNA"/>
</dbReference>
<dbReference type="AlphaFoldDB" id="J1IT31"/>
<organism evidence="1 2">
    <name type="scientific">Bartonella birtlesii LL-WM9</name>
    <dbReference type="NCBI Taxonomy" id="1094552"/>
    <lineage>
        <taxon>Bacteria</taxon>
        <taxon>Pseudomonadati</taxon>
        <taxon>Pseudomonadota</taxon>
        <taxon>Alphaproteobacteria</taxon>
        <taxon>Hyphomicrobiales</taxon>
        <taxon>Bartonellaceae</taxon>
        <taxon>Bartonella</taxon>
    </lineage>
</organism>
<dbReference type="HOGENOM" id="CLU_1955294_0_0_5"/>
<gene>
    <name evidence="1" type="ORF">ME7_01531</name>
</gene>
<evidence type="ECO:0000313" key="1">
    <source>
        <dbReference type="EMBL" id="EJF74255.1"/>
    </source>
</evidence>
<dbReference type="PATRIC" id="fig|1094552.3.peg.1710"/>
<comment type="caution">
    <text evidence="1">The sequence shown here is derived from an EMBL/GenBank/DDBJ whole genome shotgun (WGS) entry which is preliminary data.</text>
</comment>
<name>J1IT31_9HYPH</name>
<protein>
    <submittedName>
        <fullName evidence="1">Uncharacterized protein</fullName>
    </submittedName>
</protein>
<evidence type="ECO:0000313" key="2">
    <source>
        <dbReference type="Proteomes" id="UP000008748"/>
    </source>
</evidence>
<dbReference type="Proteomes" id="UP000008748">
    <property type="component" value="Unassembled WGS sequence"/>
</dbReference>
<accession>J1IT31</accession>
<keyword evidence="2" id="KW-1185">Reference proteome</keyword>